<keyword evidence="8 12" id="KW-0479">Metal-binding</keyword>
<evidence type="ECO:0000313" key="16">
    <source>
        <dbReference type="EMBL" id="XDS49112.1"/>
    </source>
</evidence>
<comment type="function">
    <text evidence="3 13">Endonuclease that specifically degrades the RNA of RNA-DNA hybrids.</text>
</comment>
<keyword evidence="7 12" id="KW-0540">Nuclease</keyword>
<dbReference type="GO" id="GO:0005737">
    <property type="term" value="C:cytoplasm"/>
    <property type="evidence" value="ECO:0007669"/>
    <property type="project" value="UniProtKB-SubCell"/>
</dbReference>
<protein>
    <recommendedName>
        <fullName evidence="13">Ribonuclease</fullName>
        <ecNumber evidence="13">3.1.26.4</ecNumber>
    </recommendedName>
</protein>
<dbReference type="GO" id="GO:0006298">
    <property type="term" value="P:mismatch repair"/>
    <property type="evidence" value="ECO:0007669"/>
    <property type="project" value="TreeGrafter"/>
</dbReference>
<dbReference type="SUPFAM" id="SSF53098">
    <property type="entry name" value="Ribonuclease H-like"/>
    <property type="match status" value="1"/>
</dbReference>
<organism evidence="15">
    <name type="scientific">Bifidobacterium fermentum</name>
    <dbReference type="NCBI Taxonomy" id="3059035"/>
    <lineage>
        <taxon>Bacteria</taxon>
        <taxon>Bacillati</taxon>
        <taxon>Actinomycetota</taxon>
        <taxon>Actinomycetes</taxon>
        <taxon>Bifidobacteriales</taxon>
        <taxon>Bifidobacteriaceae</taxon>
        <taxon>Bifidobacterium</taxon>
    </lineage>
</organism>
<evidence type="ECO:0000256" key="12">
    <source>
        <dbReference type="PROSITE-ProRule" id="PRU01319"/>
    </source>
</evidence>
<dbReference type="PANTHER" id="PTHR10954">
    <property type="entry name" value="RIBONUCLEASE H2 SUBUNIT A"/>
    <property type="match status" value="1"/>
</dbReference>
<evidence type="ECO:0000256" key="1">
    <source>
        <dbReference type="ARBA" id="ARBA00000077"/>
    </source>
</evidence>
<evidence type="ECO:0000313" key="15">
    <source>
        <dbReference type="EMBL" id="XDS46106.1"/>
    </source>
</evidence>
<comment type="catalytic activity">
    <reaction evidence="1 12 13">
        <text>Endonucleolytic cleavage to 5'-phosphomonoester.</text>
        <dbReference type="EC" id="3.1.26.4"/>
    </reaction>
</comment>
<dbReference type="InterPro" id="IPR036397">
    <property type="entry name" value="RNaseH_sf"/>
</dbReference>
<dbReference type="InterPro" id="IPR024567">
    <property type="entry name" value="RNase_HII/HIII_dom"/>
</dbReference>
<dbReference type="RefSeq" id="WP_369341308.1">
    <property type="nucleotide sequence ID" value="NZ_CP129675.1"/>
</dbReference>
<dbReference type="GO" id="GO:0004523">
    <property type="term" value="F:RNA-DNA hybrid ribonuclease activity"/>
    <property type="evidence" value="ECO:0007669"/>
    <property type="project" value="UniProtKB-UniRule"/>
</dbReference>
<comment type="cofactor">
    <cofactor evidence="12">
        <name>Mn(2+)</name>
        <dbReference type="ChEBI" id="CHEBI:29035"/>
    </cofactor>
    <cofactor evidence="12">
        <name>Mg(2+)</name>
        <dbReference type="ChEBI" id="CHEBI:18420"/>
    </cofactor>
    <text evidence="12">Manganese or magnesium. Binds 1 divalent metal ion per monomer in the absence of substrate. May bind a second metal ion after substrate binding.</text>
</comment>
<dbReference type="GO" id="GO:0046872">
    <property type="term" value="F:metal ion binding"/>
    <property type="evidence" value="ECO:0007669"/>
    <property type="project" value="UniProtKB-KW"/>
</dbReference>
<comment type="cofactor">
    <cofactor evidence="2">
        <name>Mg(2+)</name>
        <dbReference type="ChEBI" id="CHEBI:18420"/>
    </cofactor>
</comment>
<dbReference type="EMBL" id="CP129682">
    <property type="protein sequence ID" value="XDS49112.1"/>
    <property type="molecule type" value="Genomic_DNA"/>
</dbReference>
<proteinExistence type="inferred from homology"/>
<feature type="binding site" evidence="12">
    <location>
        <position position="36"/>
    </location>
    <ligand>
        <name>a divalent metal cation</name>
        <dbReference type="ChEBI" id="CHEBI:60240"/>
    </ligand>
</feature>
<dbReference type="PANTHER" id="PTHR10954:SF18">
    <property type="entry name" value="RIBONUCLEASE HII"/>
    <property type="match status" value="1"/>
</dbReference>
<comment type="subcellular location">
    <subcellularLocation>
        <location evidence="4">Cytoplasm</location>
    </subcellularLocation>
</comment>
<dbReference type="AlphaFoldDB" id="A0AB39UBB8"/>
<dbReference type="NCBIfam" id="NF000595">
    <property type="entry name" value="PRK00015.1-3"/>
    <property type="match status" value="1"/>
</dbReference>
<evidence type="ECO:0000256" key="5">
    <source>
        <dbReference type="ARBA" id="ARBA00007383"/>
    </source>
</evidence>
<sequence>MSSESSRAKATVHAVPTLEMERSIGSEGFDLIIGLDEVGRGSLAGPVMVGAASLLSASLRDHDVPEGLADSKMLSPQRRERLVAPLRAWTDTCAIGSASNREIDQLGISHALGLAALRAICAVEKALKLQSGSGQARVAAILDGPFDYVTKALNAFDTPDVSIIPKVFTKIRADSSCATVAAASVLAKVRRDAVMTELSLSSPEYAPFHWEHNKGYGSAAHREAIRKFGPSDLHRVTWHLL</sequence>
<dbReference type="PROSITE" id="PS51975">
    <property type="entry name" value="RNASE_H_2"/>
    <property type="match status" value="1"/>
</dbReference>
<evidence type="ECO:0000256" key="11">
    <source>
        <dbReference type="ARBA" id="ARBA00023211"/>
    </source>
</evidence>
<reference evidence="15" key="1">
    <citation type="submission" date="2023-07" db="EMBL/GenBank/DDBJ databases">
        <title>Bifidobacterium aquikefiriaerophilum sp. nov. and Bifidobacterium eccum sp. nov., isolated from water kefir.</title>
        <authorList>
            <person name="Breselge S."/>
            <person name="Bellassi P."/>
            <person name="Barcenilla C."/>
            <person name="Alvarez-Ordonez A."/>
            <person name="Morelli L."/>
            <person name="Cotter P.D."/>
        </authorList>
    </citation>
    <scope>NUCLEOTIDE SEQUENCE</scope>
    <source>
        <strain evidence="17">WK012_4_13</strain>
        <strain evidence="16">WK013_4_14</strain>
        <strain evidence="15">WK048_4_13</strain>
    </source>
</reference>
<dbReference type="EMBL" id="CP129675">
    <property type="protein sequence ID" value="XDS46106.1"/>
    <property type="molecule type" value="Genomic_DNA"/>
</dbReference>
<name>A0AB39UBB8_9BIFI</name>
<feature type="binding site" evidence="12">
    <location>
        <position position="143"/>
    </location>
    <ligand>
        <name>a divalent metal cation</name>
        <dbReference type="ChEBI" id="CHEBI:60240"/>
    </ligand>
</feature>
<comment type="similarity">
    <text evidence="5 13">Belongs to the RNase HII family.</text>
</comment>
<evidence type="ECO:0000313" key="17">
    <source>
        <dbReference type="EMBL" id="XDS50337.1"/>
    </source>
</evidence>
<evidence type="ECO:0000256" key="4">
    <source>
        <dbReference type="ARBA" id="ARBA00004496"/>
    </source>
</evidence>
<dbReference type="Gene3D" id="3.30.420.10">
    <property type="entry name" value="Ribonuclease H-like superfamily/Ribonuclease H"/>
    <property type="match status" value="1"/>
</dbReference>
<evidence type="ECO:0000256" key="6">
    <source>
        <dbReference type="ARBA" id="ARBA00022490"/>
    </source>
</evidence>
<evidence type="ECO:0000256" key="10">
    <source>
        <dbReference type="ARBA" id="ARBA00022801"/>
    </source>
</evidence>
<evidence type="ECO:0000256" key="7">
    <source>
        <dbReference type="ARBA" id="ARBA00022722"/>
    </source>
</evidence>
<dbReference type="EC" id="3.1.26.4" evidence="13"/>
<evidence type="ECO:0000259" key="14">
    <source>
        <dbReference type="PROSITE" id="PS51975"/>
    </source>
</evidence>
<dbReference type="GO" id="GO:0003723">
    <property type="term" value="F:RNA binding"/>
    <property type="evidence" value="ECO:0007669"/>
    <property type="project" value="UniProtKB-UniRule"/>
</dbReference>
<feature type="binding site" evidence="12">
    <location>
        <position position="37"/>
    </location>
    <ligand>
        <name>a divalent metal cation</name>
        <dbReference type="ChEBI" id="CHEBI:60240"/>
    </ligand>
</feature>
<feature type="domain" description="RNase H type-2" evidence="14">
    <location>
        <begin position="30"/>
        <end position="241"/>
    </location>
</feature>
<evidence type="ECO:0000256" key="8">
    <source>
        <dbReference type="ARBA" id="ARBA00022723"/>
    </source>
</evidence>
<evidence type="ECO:0000256" key="2">
    <source>
        <dbReference type="ARBA" id="ARBA00001946"/>
    </source>
</evidence>
<keyword evidence="6" id="KW-0963">Cytoplasm</keyword>
<dbReference type="InterPro" id="IPR012337">
    <property type="entry name" value="RNaseH-like_sf"/>
</dbReference>
<keyword evidence="9 12" id="KW-0255">Endonuclease</keyword>
<dbReference type="Pfam" id="PF01351">
    <property type="entry name" value="RNase_HII"/>
    <property type="match status" value="1"/>
</dbReference>
<dbReference type="GO" id="GO:0043137">
    <property type="term" value="P:DNA replication, removal of RNA primer"/>
    <property type="evidence" value="ECO:0007669"/>
    <property type="project" value="TreeGrafter"/>
</dbReference>
<evidence type="ECO:0000256" key="9">
    <source>
        <dbReference type="ARBA" id="ARBA00022759"/>
    </source>
</evidence>
<accession>A0AB39UBB8</accession>
<dbReference type="EMBL" id="CP129683">
    <property type="protein sequence ID" value="XDS50337.1"/>
    <property type="molecule type" value="Genomic_DNA"/>
</dbReference>
<evidence type="ECO:0000256" key="3">
    <source>
        <dbReference type="ARBA" id="ARBA00004065"/>
    </source>
</evidence>
<dbReference type="CDD" id="cd07182">
    <property type="entry name" value="RNase_HII_bacteria_HII_like"/>
    <property type="match status" value="1"/>
</dbReference>
<dbReference type="KEGG" id="bfk:QN062_08070"/>
<dbReference type="InterPro" id="IPR022898">
    <property type="entry name" value="RNase_HII"/>
</dbReference>
<keyword evidence="11" id="KW-0464">Manganese</keyword>
<dbReference type="InterPro" id="IPR001352">
    <property type="entry name" value="RNase_HII/HIII"/>
</dbReference>
<dbReference type="GO" id="GO:0032299">
    <property type="term" value="C:ribonuclease H2 complex"/>
    <property type="evidence" value="ECO:0007669"/>
    <property type="project" value="TreeGrafter"/>
</dbReference>
<keyword evidence="10 12" id="KW-0378">Hydrolase</keyword>
<evidence type="ECO:0000256" key="13">
    <source>
        <dbReference type="RuleBase" id="RU003515"/>
    </source>
</evidence>
<gene>
    <name evidence="17" type="ORF">QN062_08070</name>
    <name evidence="16" type="ORF">QN216_02265</name>
    <name evidence="15" type="ORF">QN217_08180</name>
</gene>